<keyword evidence="3" id="KW-1185">Reference proteome</keyword>
<feature type="transmembrane region" description="Helical" evidence="1">
    <location>
        <begin position="23"/>
        <end position="43"/>
    </location>
</feature>
<comment type="caution">
    <text evidence="2">The sequence shown here is derived from an EMBL/GenBank/DDBJ whole genome shotgun (WGS) entry which is preliminary data.</text>
</comment>
<gene>
    <name evidence="2" type="ORF">V474_20665</name>
</gene>
<keyword evidence="1" id="KW-1133">Transmembrane helix</keyword>
<accession>A0A0J7XWI1</accession>
<sequence length="45" mass="4625">MVAVMARIVALAQAPLHIPTAGMLRPLVVGGCALALILARTSLPF</sequence>
<evidence type="ECO:0000313" key="3">
    <source>
        <dbReference type="Proteomes" id="UP000052268"/>
    </source>
</evidence>
<reference evidence="2 3" key="1">
    <citation type="journal article" date="2015" name="G3 (Bethesda)">
        <title>Insights into Ongoing Evolution of the Hexachlorocyclohexane Catabolic Pathway from Comparative Genomics of Ten Sphingomonadaceae Strains.</title>
        <authorList>
            <person name="Pearce S.L."/>
            <person name="Oakeshott J.G."/>
            <person name="Pandey G."/>
        </authorList>
    </citation>
    <scope>NUCLEOTIDE SEQUENCE [LARGE SCALE GENOMIC DNA]</scope>
    <source>
        <strain evidence="2 3">LL02</strain>
    </source>
</reference>
<dbReference type="PATRIC" id="fig|1114963.3.peg.2970"/>
<dbReference type="Proteomes" id="UP000052268">
    <property type="component" value="Unassembled WGS sequence"/>
</dbReference>
<evidence type="ECO:0000313" key="2">
    <source>
        <dbReference type="EMBL" id="KMS55508.1"/>
    </source>
</evidence>
<dbReference type="AlphaFoldDB" id="A0A0J7XWI1"/>
<organism evidence="2 3">
    <name type="scientific">Novosphingobium barchaimii LL02</name>
    <dbReference type="NCBI Taxonomy" id="1114963"/>
    <lineage>
        <taxon>Bacteria</taxon>
        <taxon>Pseudomonadati</taxon>
        <taxon>Pseudomonadota</taxon>
        <taxon>Alphaproteobacteria</taxon>
        <taxon>Sphingomonadales</taxon>
        <taxon>Sphingomonadaceae</taxon>
        <taxon>Novosphingobium</taxon>
    </lineage>
</organism>
<name>A0A0J7XWI1_9SPHN</name>
<protein>
    <submittedName>
        <fullName evidence="2">Uncharacterized protein</fullName>
    </submittedName>
</protein>
<keyword evidence="1" id="KW-0812">Transmembrane</keyword>
<keyword evidence="1" id="KW-0472">Membrane</keyword>
<proteinExistence type="predicted"/>
<evidence type="ECO:0000256" key="1">
    <source>
        <dbReference type="SAM" id="Phobius"/>
    </source>
</evidence>
<dbReference type="EMBL" id="JACU01000005">
    <property type="protein sequence ID" value="KMS55508.1"/>
    <property type="molecule type" value="Genomic_DNA"/>
</dbReference>